<sequence length="114" mass="12700">MAFQILTTTAASITELKRDPMGTFNAGDGAPVAILNRNEPAFYCVPPALYAHLMDILEDEELGRIIDERANERVIEVNIDDLLFAHPPYPNWTAVGVTWLAGFDFEIKVIARIP</sequence>
<reference evidence="1" key="1">
    <citation type="journal article" date="2018" name="Genome Biol.">
        <title>SKESA: strategic k-mer extension for scrupulous assemblies.</title>
        <authorList>
            <person name="Souvorov A."/>
            <person name="Agarwala R."/>
            <person name="Lipman D.J."/>
        </authorList>
    </citation>
    <scope>NUCLEOTIDE SEQUENCE</scope>
    <source>
        <strain evidence="1">R1796</strain>
    </source>
</reference>
<dbReference type="SUPFAM" id="SSF55298">
    <property type="entry name" value="YjgF-like"/>
    <property type="match status" value="1"/>
</dbReference>
<dbReference type="EMBL" id="DAANIR010000010">
    <property type="protein sequence ID" value="HAD0038836.1"/>
    <property type="molecule type" value="Genomic_DNA"/>
</dbReference>
<name>A0A707PYU8_SALTM</name>
<evidence type="ECO:0000313" key="1">
    <source>
        <dbReference type="EMBL" id="HAD0038836.1"/>
    </source>
</evidence>
<organism evidence="1">
    <name type="scientific">Salmonella typhimurium</name>
    <dbReference type="NCBI Taxonomy" id="90371"/>
    <lineage>
        <taxon>Bacteria</taxon>
        <taxon>Pseudomonadati</taxon>
        <taxon>Pseudomonadota</taxon>
        <taxon>Gammaproteobacteria</taxon>
        <taxon>Enterobacterales</taxon>
        <taxon>Enterobacteriaceae</taxon>
        <taxon>Salmonella</taxon>
    </lineage>
</organism>
<dbReference type="InterPro" id="IPR035959">
    <property type="entry name" value="RutC-like_sf"/>
</dbReference>
<protein>
    <submittedName>
        <fullName evidence="1">Plasmid stabilization protein</fullName>
    </submittedName>
</protein>
<accession>A0A707PYU8</accession>
<reference evidence="1" key="2">
    <citation type="submission" date="2019-08" db="EMBL/GenBank/DDBJ databases">
        <authorList>
            <consortium name="NCBI Pathogen Detection Project"/>
        </authorList>
    </citation>
    <scope>NUCLEOTIDE SEQUENCE</scope>
    <source>
        <strain evidence="1">R1796</strain>
    </source>
</reference>
<dbReference type="Gene3D" id="3.30.1330.40">
    <property type="entry name" value="RutC-like"/>
    <property type="match status" value="1"/>
</dbReference>
<proteinExistence type="predicted"/>
<comment type="caution">
    <text evidence="1">The sequence shown here is derived from an EMBL/GenBank/DDBJ whole genome shotgun (WGS) entry which is preliminary data.</text>
</comment>
<dbReference type="AlphaFoldDB" id="A0A707PYU8"/>
<gene>
    <name evidence="1" type="ORF">G0L49_04480</name>
</gene>